<feature type="compositionally biased region" description="Basic and acidic residues" evidence="1">
    <location>
        <begin position="307"/>
        <end position="318"/>
    </location>
</feature>
<keyword evidence="3" id="KW-1185">Reference proteome</keyword>
<proteinExistence type="predicted"/>
<feature type="compositionally biased region" description="Pro residues" evidence="1">
    <location>
        <begin position="1"/>
        <end position="11"/>
    </location>
</feature>
<feature type="compositionally biased region" description="Low complexity" evidence="1">
    <location>
        <begin position="250"/>
        <end position="275"/>
    </location>
</feature>
<dbReference type="RefSeq" id="WP_359277638.1">
    <property type="nucleotide sequence ID" value="NZ_JBEZNA010000105.1"/>
</dbReference>
<reference evidence="2 3" key="1">
    <citation type="submission" date="2024-06" db="EMBL/GenBank/DDBJ databases">
        <title>The Natural Products Discovery Center: Release of the First 8490 Sequenced Strains for Exploring Actinobacteria Biosynthetic Diversity.</title>
        <authorList>
            <person name="Kalkreuter E."/>
            <person name="Kautsar S.A."/>
            <person name="Yang D."/>
            <person name="Bader C.D."/>
            <person name="Teijaro C.N."/>
            <person name="Fluegel L."/>
            <person name="Davis C.M."/>
            <person name="Simpson J.R."/>
            <person name="Lauterbach L."/>
            <person name="Steele A.D."/>
            <person name="Gui C."/>
            <person name="Meng S."/>
            <person name="Li G."/>
            <person name="Viehrig K."/>
            <person name="Ye F."/>
            <person name="Su P."/>
            <person name="Kiefer A.F."/>
            <person name="Nichols A."/>
            <person name="Cepeda A.J."/>
            <person name="Yan W."/>
            <person name="Fan B."/>
            <person name="Jiang Y."/>
            <person name="Adhikari A."/>
            <person name="Zheng C.-J."/>
            <person name="Schuster L."/>
            <person name="Cowan T.M."/>
            <person name="Smanski M.J."/>
            <person name="Chevrette M.G."/>
            <person name="De Carvalho L.P.S."/>
            <person name="Shen B."/>
        </authorList>
    </citation>
    <scope>NUCLEOTIDE SEQUENCE [LARGE SCALE GENOMIC DNA]</scope>
    <source>
        <strain evidence="2 3">NPDC048117</strain>
    </source>
</reference>
<feature type="compositionally biased region" description="Low complexity" evidence="1">
    <location>
        <begin position="366"/>
        <end position="386"/>
    </location>
</feature>
<evidence type="ECO:0008006" key="4">
    <source>
        <dbReference type="Google" id="ProtNLM"/>
    </source>
</evidence>
<evidence type="ECO:0000313" key="3">
    <source>
        <dbReference type="Proteomes" id="UP001551584"/>
    </source>
</evidence>
<evidence type="ECO:0000256" key="1">
    <source>
        <dbReference type="SAM" id="MobiDB-lite"/>
    </source>
</evidence>
<feature type="compositionally biased region" description="Low complexity" evidence="1">
    <location>
        <begin position="335"/>
        <end position="358"/>
    </location>
</feature>
<dbReference type="PRINTS" id="PR01217">
    <property type="entry name" value="PRICHEXTENSN"/>
</dbReference>
<comment type="caution">
    <text evidence="2">The sequence shown here is derived from an EMBL/GenBank/DDBJ whole genome shotgun (WGS) entry which is preliminary data.</text>
</comment>
<feature type="compositionally biased region" description="Pro residues" evidence="1">
    <location>
        <begin position="276"/>
        <end position="296"/>
    </location>
</feature>
<evidence type="ECO:0000313" key="2">
    <source>
        <dbReference type="EMBL" id="MEU9581215.1"/>
    </source>
</evidence>
<protein>
    <recommendedName>
        <fullName evidence="4">Transcriptional regulator</fullName>
    </recommendedName>
</protein>
<name>A0ABV3EYF7_9ACTN</name>
<dbReference type="Proteomes" id="UP001551584">
    <property type="component" value="Unassembled WGS sequence"/>
</dbReference>
<accession>A0ABV3EYF7</accession>
<gene>
    <name evidence="2" type="ORF">AB0D95_28760</name>
</gene>
<feature type="region of interest" description="Disordered" evidence="1">
    <location>
        <begin position="240"/>
        <end position="410"/>
    </location>
</feature>
<feature type="compositionally biased region" description="Basic and acidic residues" evidence="1">
    <location>
        <begin position="12"/>
        <end position="21"/>
    </location>
</feature>
<feature type="region of interest" description="Disordered" evidence="1">
    <location>
        <begin position="1"/>
        <end position="25"/>
    </location>
</feature>
<organism evidence="2 3">
    <name type="scientific">Streptomyces chilikensis</name>
    <dbReference type="NCBI Taxonomy" id="1194079"/>
    <lineage>
        <taxon>Bacteria</taxon>
        <taxon>Bacillati</taxon>
        <taxon>Actinomycetota</taxon>
        <taxon>Actinomycetes</taxon>
        <taxon>Kitasatosporales</taxon>
        <taxon>Streptomycetaceae</taxon>
        <taxon>Streptomyces</taxon>
    </lineage>
</organism>
<sequence length="424" mass="44199">MTPVDTPPPRLPVRDPSDARQRPWGSVSPMLNRLAAEHATGVLVRERGTLYLSEGRVVHAESPATPGIDVLLTAGGAVDAEGWQRAVEGAEADPGRPVGRTLISQGMLSQGQLELCHLGTLFDAAYFALAPSSAPGHFRYGAWHWMGHVRPVPVSALERETMRRRSLLNRIWPDPSTDTAPLTAVRADRPGPVCARRQAILDLVDGRRTATDIARELGRPAFHTLVDLRRLAAAGLVAATHRPAAPPRPATAAGAENGGAATLPGQPTARSRPAVSPAPPAAPVPPVRPLPPPAPQPARSVRPPDAGVERGARHHPDVDVPPAPRPSRGRHRAGRAAPHGAPRAEPHAAPTAPHATPATPAPGRPAGPATGVTAPSASPAAPSEPSEGPPPRTPVAAPSQTPPAHFADPDLSLLRRLRAALEAL</sequence>
<dbReference type="EMBL" id="JBEZNA010000105">
    <property type="protein sequence ID" value="MEU9581215.1"/>
    <property type="molecule type" value="Genomic_DNA"/>
</dbReference>